<dbReference type="Proteomes" id="UP000242146">
    <property type="component" value="Unassembled WGS sequence"/>
</dbReference>
<dbReference type="InterPro" id="IPR038718">
    <property type="entry name" value="SNF2-like_sf"/>
</dbReference>
<keyword evidence="5" id="KW-0378">Hydrolase</keyword>
<dbReference type="SMART" id="SM00487">
    <property type="entry name" value="DEXDc"/>
    <property type="match status" value="1"/>
</dbReference>
<dbReference type="PROSITE" id="PS51194">
    <property type="entry name" value="HELICASE_CTER"/>
    <property type="match status" value="1"/>
</dbReference>
<evidence type="ECO:0000256" key="10">
    <source>
        <dbReference type="ARBA" id="ARBA00023242"/>
    </source>
</evidence>
<evidence type="ECO:0000256" key="9">
    <source>
        <dbReference type="ARBA" id="ARBA00023204"/>
    </source>
</evidence>
<dbReference type="InterPro" id="IPR000330">
    <property type="entry name" value="SNF2_N"/>
</dbReference>
<dbReference type="Pfam" id="PF25875">
    <property type="entry name" value="WHD_Rad26_CSB"/>
    <property type="match status" value="1"/>
</dbReference>
<keyword evidence="9" id="KW-0234">DNA repair</keyword>
<evidence type="ECO:0000256" key="11">
    <source>
        <dbReference type="SAM" id="MobiDB-lite"/>
    </source>
</evidence>
<dbReference type="Gene3D" id="3.40.50.300">
    <property type="entry name" value="P-loop containing nucleotide triphosphate hydrolases"/>
    <property type="match status" value="1"/>
</dbReference>
<evidence type="ECO:0000256" key="8">
    <source>
        <dbReference type="ARBA" id="ARBA00023125"/>
    </source>
</evidence>
<feature type="domain" description="Helicase C-terminal" evidence="13">
    <location>
        <begin position="392"/>
        <end position="549"/>
    </location>
</feature>
<feature type="compositionally biased region" description="Basic and acidic residues" evidence="11">
    <location>
        <begin position="604"/>
        <end position="628"/>
    </location>
</feature>
<dbReference type="GO" id="GO:0006357">
    <property type="term" value="P:regulation of transcription by RNA polymerase II"/>
    <property type="evidence" value="ECO:0007669"/>
    <property type="project" value="EnsemblFungi"/>
</dbReference>
<evidence type="ECO:0000256" key="1">
    <source>
        <dbReference type="ARBA" id="ARBA00004123"/>
    </source>
</evidence>
<dbReference type="SUPFAM" id="SSF52540">
    <property type="entry name" value="P-loop containing nucleoside triphosphate hydrolases"/>
    <property type="match status" value="2"/>
</dbReference>
<dbReference type="GO" id="GO:0000785">
    <property type="term" value="C:chromatin"/>
    <property type="evidence" value="ECO:0007669"/>
    <property type="project" value="EnsemblFungi"/>
</dbReference>
<dbReference type="Pfam" id="PF00176">
    <property type="entry name" value="SNF2-rel_dom"/>
    <property type="match status" value="1"/>
</dbReference>
<keyword evidence="7" id="KW-0067">ATP-binding</keyword>
<dbReference type="SMART" id="SM00490">
    <property type="entry name" value="HELICc"/>
    <property type="match status" value="1"/>
</dbReference>
<dbReference type="CDD" id="cd18793">
    <property type="entry name" value="SF2_C_SNF"/>
    <property type="match status" value="1"/>
</dbReference>
<dbReference type="GO" id="GO:0061635">
    <property type="term" value="P:regulation of protein complex stability"/>
    <property type="evidence" value="ECO:0007669"/>
    <property type="project" value="EnsemblFungi"/>
</dbReference>
<feature type="region of interest" description="Disordered" evidence="11">
    <location>
        <begin position="578"/>
        <end position="628"/>
    </location>
</feature>
<dbReference type="GO" id="GO:0005634">
    <property type="term" value="C:nucleus"/>
    <property type="evidence" value="ECO:0007669"/>
    <property type="project" value="TreeGrafter"/>
</dbReference>
<dbReference type="PANTHER" id="PTHR45629:SF7">
    <property type="entry name" value="DNA EXCISION REPAIR PROTEIN ERCC-6-RELATED"/>
    <property type="match status" value="1"/>
</dbReference>
<dbReference type="InterPro" id="IPR001650">
    <property type="entry name" value="Helicase_C-like"/>
</dbReference>
<dbReference type="InterPro" id="IPR058951">
    <property type="entry name" value="WHD_Rad26_CSB-like"/>
</dbReference>
<evidence type="ECO:0000313" key="14">
    <source>
        <dbReference type="EMBL" id="ORX56438.1"/>
    </source>
</evidence>
<keyword evidence="4" id="KW-0227">DNA damage</keyword>
<evidence type="ECO:0000256" key="2">
    <source>
        <dbReference type="ARBA" id="ARBA00007025"/>
    </source>
</evidence>
<dbReference type="GO" id="GO:0006283">
    <property type="term" value="P:transcription-coupled nucleotide-excision repair"/>
    <property type="evidence" value="ECO:0007669"/>
    <property type="project" value="EnsemblFungi"/>
</dbReference>
<evidence type="ECO:0000256" key="4">
    <source>
        <dbReference type="ARBA" id="ARBA00022763"/>
    </source>
</evidence>
<dbReference type="CDD" id="cd18000">
    <property type="entry name" value="DEXHc_ERCC6"/>
    <property type="match status" value="1"/>
</dbReference>
<dbReference type="CDD" id="cd22254">
    <property type="entry name" value="CSB_WHD"/>
    <property type="match status" value="1"/>
</dbReference>
<dbReference type="InterPro" id="IPR049730">
    <property type="entry name" value="SNF2/RAD54-like_C"/>
</dbReference>
<evidence type="ECO:0000256" key="5">
    <source>
        <dbReference type="ARBA" id="ARBA00022801"/>
    </source>
</evidence>
<keyword evidence="15" id="KW-1185">Reference proteome</keyword>
<proteinExistence type="inferred from homology"/>
<evidence type="ECO:0000256" key="7">
    <source>
        <dbReference type="ARBA" id="ARBA00022840"/>
    </source>
</evidence>
<dbReference type="Pfam" id="PF00271">
    <property type="entry name" value="Helicase_C"/>
    <property type="match status" value="1"/>
</dbReference>
<dbReference type="InterPro" id="IPR014001">
    <property type="entry name" value="Helicase_ATP-bd"/>
</dbReference>
<feature type="region of interest" description="Disordered" evidence="11">
    <location>
        <begin position="118"/>
        <end position="166"/>
    </location>
</feature>
<dbReference type="GO" id="GO:0016787">
    <property type="term" value="F:hydrolase activity"/>
    <property type="evidence" value="ECO:0007669"/>
    <property type="project" value="UniProtKB-KW"/>
</dbReference>
<dbReference type="STRING" id="101127.A0A1X2GLC3"/>
<evidence type="ECO:0000259" key="12">
    <source>
        <dbReference type="PROSITE" id="PS51192"/>
    </source>
</evidence>
<gene>
    <name evidence="14" type="ORF">DM01DRAFT_1020853</name>
</gene>
<dbReference type="FunFam" id="3.40.50.10810:FF:000094">
    <property type="entry name" value="DNA excision repair protein ERCC-6"/>
    <property type="match status" value="1"/>
</dbReference>
<evidence type="ECO:0000259" key="13">
    <source>
        <dbReference type="PROSITE" id="PS51194"/>
    </source>
</evidence>
<feature type="region of interest" description="Disordered" evidence="11">
    <location>
        <begin position="688"/>
        <end position="710"/>
    </location>
</feature>
<dbReference type="InterPro" id="IPR050496">
    <property type="entry name" value="SNF2_RAD54_helicase_repair"/>
</dbReference>
<comment type="caution">
    <text evidence="14">The sequence shown here is derived from an EMBL/GenBank/DDBJ whole genome shotgun (WGS) entry which is preliminary data.</text>
</comment>
<dbReference type="PANTHER" id="PTHR45629">
    <property type="entry name" value="SNF2/RAD54 FAMILY MEMBER"/>
    <property type="match status" value="1"/>
</dbReference>
<keyword evidence="8" id="KW-0238">DNA-binding</keyword>
<keyword evidence="6" id="KW-0347">Helicase</keyword>
<keyword evidence="10" id="KW-0539">Nucleus</keyword>
<sequence>MFLPHPEYPDINIEKLNVPGDIWADLFDYQKTCVQWLWELHQQKVGGIIGDEMGLGKTVQLLSFLASLYYSKILGPGLPSLIVCPATVLKQWVEECHRWFPPLAVAILHTSGSGVVNHTAKRRNGSEEEYVSSDNESSGGEDFTDRRGRWAKPRKQKNTPALNSRSAPSANALVNRFVKTGGILVTTYAGIQTYRQFLMKHRWGYVVLDEGHKIRNPDSETTLLCKQLKTPHRIILSGTPIQNNLKELWSLFDFIFPGRLGTLPVFQTQFSVPINIGGYANATNIQVQTAYKCACMLRDLINPYLLRRMKVDVASDLPKKTEQVLFCKLTPPQRRAYLRFIQSKDMDAILERRRQVLFGIDIVRKICNHPDLLSTHRDEPDYGNPDRSGKMQVVKALLNLWQTEDHRVLLFCQTRQMLDLLQRMIQDIGYEYRRMDGTTPIQSRMSLVHEFNTNPQIYVFLLTTKVGGLGLNLTGADRVVIFDPDWNPSTDMQARERAWRLGQKKQVTVYRLMTSGTIEEKIYHRQIYKQFLTNKILKDPKQRRFFDASNLKSLFTLADEDAPTTETSELFQGTEVKKNAKKRKRADDERIRALEGVSNMQDFENGRAPESRNDDSRAEPSRKAGSGEDHVLSSLFEMTGIHSALQHDRIMEADGHDTFFVEREASLIAQKAAEALKESRKRTRLNKIGTPTWTGRSGIAGAPLPDTPPPRFGQKANLGSIGLARSESAPVSPNSNQFGKGNLSGFKGPAAVGSGSLLERMKQRREMEKNRVLPVSNSDVTQKQDWIAKIRDYISDQGGHATSANILKNVELDIGPNDVVLFRKMLQAIAMFTKDPQGNGVWVLKNEFT</sequence>
<dbReference type="GO" id="GO:0005524">
    <property type="term" value="F:ATP binding"/>
    <property type="evidence" value="ECO:0007669"/>
    <property type="project" value="InterPro"/>
</dbReference>
<dbReference type="GO" id="GO:0008094">
    <property type="term" value="F:ATP-dependent activity, acting on DNA"/>
    <property type="evidence" value="ECO:0007669"/>
    <property type="project" value="EnsemblFungi"/>
</dbReference>
<feature type="domain" description="Helicase ATP-binding" evidence="12">
    <location>
        <begin position="38"/>
        <end position="258"/>
    </location>
</feature>
<dbReference type="InterPro" id="IPR027417">
    <property type="entry name" value="P-loop_NTPase"/>
</dbReference>
<evidence type="ECO:0000256" key="6">
    <source>
        <dbReference type="ARBA" id="ARBA00022806"/>
    </source>
</evidence>
<keyword evidence="3" id="KW-0547">Nucleotide-binding</keyword>
<dbReference type="OrthoDB" id="413460at2759"/>
<evidence type="ECO:0000256" key="3">
    <source>
        <dbReference type="ARBA" id="ARBA00022741"/>
    </source>
</evidence>
<comment type="subcellular location">
    <subcellularLocation>
        <location evidence="1">Nucleus</location>
    </subcellularLocation>
</comment>
<dbReference type="PROSITE" id="PS51192">
    <property type="entry name" value="HELICASE_ATP_BIND_1"/>
    <property type="match status" value="1"/>
</dbReference>
<dbReference type="AlphaFoldDB" id="A0A1X2GLC3"/>
<dbReference type="EMBL" id="MCGT01000010">
    <property type="protein sequence ID" value="ORX56438.1"/>
    <property type="molecule type" value="Genomic_DNA"/>
</dbReference>
<name>A0A1X2GLC3_9FUNG</name>
<organism evidence="14 15">
    <name type="scientific">Hesseltinella vesiculosa</name>
    <dbReference type="NCBI Taxonomy" id="101127"/>
    <lineage>
        <taxon>Eukaryota</taxon>
        <taxon>Fungi</taxon>
        <taxon>Fungi incertae sedis</taxon>
        <taxon>Mucoromycota</taxon>
        <taxon>Mucoromycotina</taxon>
        <taxon>Mucoromycetes</taxon>
        <taxon>Mucorales</taxon>
        <taxon>Cunninghamellaceae</taxon>
        <taxon>Hesseltinella</taxon>
    </lineage>
</organism>
<dbReference type="Gene3D" id="3.40.50.10810">
    <property type="entry name" value="Tandem AAA-ATPase domain"/>
    <property type="match status" value="2"/>
</dbReference>
<reference evidence="14 15" key="1">
    <citation type="submission" date="2016-07" db="EMBL/GenBank/DDBJ databases">
        <title>Pervasive Adenine N6-methylation of Active Genes in Fungi.</title>
        <authorList>
            <consortium name="DOE Joint Genome Institute"/>
            <person name="Mondo S.J."/>
            <person name="Dannebaum R.O."/>
            <person name="Kuo R.C."/>
            <person name="Labutti K."/>
            <person name="Haridas S."/>
            <person name="Kuo A."/>
            <person name="Salamov A."/>
            <person name="Ahrendt S.R."/>
            <person name="Lipzen A."/>
            <person name="Sullivan W."/>
            <person name="Andreopoulos W.B."/>
            <person name="Clum A."/>
            <person name="Lindquist E."/>
            <person name="Daum C."/>
            <person name="Ramamoorthy G.K."/>
            <person name="Gryganskyi A."/>
            <person name="Culley D."/>
            <person name="Magnuson J.K."/>
            <person name="James T.Y."/>
            <person name="O'Malley M.A."/>
            <person name="Stajich J.E."/>
            <person name="Spatafora J.W."/>
            <person name="Visel A."/>
            <person name="Grigoriev I.V."/>
        </authorList>
    </citation>
    <scope>NUCLEOTIDE SEQUENCE [LARGE SCALE GENOMIC DNA]</scope>
    <source>
        <strain evidence="14 15">NRRL 3301</strain>
    </source>
</reference>
<evidence type="ECO:0000313" key="15">
    <source>
        <dbReference type="Proteomes" id="UP000242146"/>
    </source>
</evidence>
<protein>
    <submittedName>
        <fullName evidence="14">Uncharacterized protein</fullName>
    </submittedName>
</protein>
<accession>A0A1X2GLC3</accession>
<comment type="similarity">
    <text evidence="2">Belongs to the SNF2/RAD54 helicase family.</text>
</comment>